<dbReference type="Pfam" id="PF01149">
    <property type="entry name" value="Fapy_DNA_glyco"/>
    <property type="match status" value="1"/>
</dbReference>
<evidence type="ECO:0000256" key="2">
    <source>
        <dbReference type="ARBA" id="ARBA00009409"/>
    </source>
</evidence>
<comment type="subunit">
    <text evidence="3 15">Monomer.</text>
</comment>
<keyword evidence="6 15" id="KW-0863">Zinc-finger</keyword>
<feature type="domain" description="Formamidopyrimidine-DNA glycosylase catalytic" evidence="17">
    <location>
        <begin position="2"/>
        <end position="112"/>
    </location>
</feature>
<evidence type="ECO:0000259" key="17">
    <source>
        <dbReference type="PROSITE" id="PS51068"/>
    </source>
</evidence>
<evidence type="ECO:0000256" key="9">
    <source>
        <dbReference type="ARBA" id="ARBA00023125"/>
    </source>
</evidence>
<dbReference type="PROSITE" id="PS51066">
    <property type="entry name" value="ZF_FPG_2"/>
    <property type="match status" value="1"/>
</dbReference>
<dbReference type="NCBIfam" id="TIGR00577">
    <property type="entry name" value="fpg"/>
    <property type="match status" value="1"/>
</dbReference>
<dbReference type="EC" id="3.2.2.23" evidence="15"/>
<dbReference type="InterPro" id="IPR015886">
    <property type="entry name" value="H2TH_FPG"/>
</dbReference>
<evidence type="ECO:0000256" key="6">
    <source>
        <dbReference type="ARBA" id="ARBA00022771"/>
    </source>
</evidence>
<dbReference type="Proteomes" id="UP000095697">
    <property type="component" value="Chromosome I"/>
</dbReference>
<dbReference type="AlphaFoldDB" id="A0A143WQ88"/>
<dbReference type="SUPFAM" id="SSF57716">
    <property type="entry name" value="Glucocorticoid receptor-like (DNA-binding domain)"/>
    <property type="match status" value="1"/>
</dbReference>
<feature type="binding site" evidence="15">
    <location>
        <position position="90"/>
    </location>
    <ligand>
        <name>DNA</name>
        <dbReference type="ChEBI" id="CHEBI:16991"/>
    </ligand>
</feature>
<keyword evidence="19" id="KW-1185">Reference proteome</keyword>
<keyword evidence="11 15" id="KW-0456">Lyase</keyword>
<evidence type="ECO:0000313" key="18">
    <source>
        <dbReference type="EMBL" id="CUX95905.1"/>
    </source>
</evidence>
<dbReference type="InterPro" id="IPR035937">
    <property type="entry name" value="FPG_N"/>
</dbReference>
<dbReference type="Pfam" id="PF06831">
    <property type="entry name" value="H2TH"/>
    <property type="match status" value="1"/>
</dbReference>
<evidence type="ECO:0000256" key="1">
    <source>
        <dbReference type="ARBA" id="ARBA00001668"/>
    </source>
</evidence>
<protein>
    <recommendedName>
        <fullName evidence="15">Formamidopyrimidine-DNA glycosylase</fullName>
        <shortName evidence="15">Fapy-DNA glycosylase</shortName>
        <ecNumber evidence="15">3.2.2.23</ecNumber>
    </recommendedName>
    <alternativeName>
        <fullName evidence="15">DNA-(apurinic or apyrimidinic site) lyase MutM</fullName>
        <shortName evidence="15">AP lyase MutM</shortName>
        <ecNumber evidence="15">4.2.99.18</ecNumber>
    </alternativeName>
</protein>
<dbReference type="SUPFAM" id="SSF81624">
    <property type="entry name" value="N-terminal domain of MutM-like DNA repair proteins"/>
    <property type="match status" value="1"/>
</dbReference>
<dbReference type="PANTHER" id="PTHR22993">
    <property type="entry name" value="FORMAMIDOPYRIMIDINE-DNA GLYCOSYLASE"/>
    <property type="match status" value="1"/>
</dbReference>
<dbReference type="PATRIC" id="fig|1778264.3.peg.185"/>
<keyword evidence="7 15" id="KW-0378">Hydrolase</keyword>
<keyword evidence="9 15" id="KW-0238">DNA-binding</keyword>
<evidence type="ECO:0000256" key="13">
    <source>
        <dbReference type="ARBA" id="ARBA00023295"/>
    </source>
</evidence>
<comment type="cofactor">
    <cofactor evidence="15">
        <name>Zn(2+)</name>
        <dbReference type="ChEBI" id="CHEBI:29105"/>
    </cofactor>
    <text evidence="15">Binds 1 zinc ion per subunit.</text>
</comment>
<dbReference type="InterPro" id="IPR015887">
    <property type="entry name" value="DNA_glyclase_Znf_dom_DNA_BS"/>
</dbReference>
<dbReference type="InterPro" id="IPR012319">
    <property type="entry name" value="FPG_cat"/>
</dbReference>
<gene>
    <name evidence="15 18" type="primary">mutM</name>
    <name evidence="15" type="synonym">fpg</name>
    <name evidence="18" type="ORF">PMARG_ME00211</name>
</gene>
<evidence type="ECO:0000256" key="8">
    <source>
        <dbReference type="ARBA" id="ARBA00022833"/>
    </source>
</evidence>
<dbReference type="GO" id="GO:0034039">
    <property type="term" value="F:8-oxo-7,8-dihydroguanine DNA N-glycosylase activity"/>
    <property type="evidence" value="ECO:0007669"/>
    <property type="project" value="TreeGrafter"/>
</dbReference>
<evidence type="ECO:0000256" key="14">
    <source>
        <dbReference type="ARBA" id="ARBA00044632"/>
    </source>
</evidence>
<dbReference type="PROSITE" id="PS51068">
    <property type="entry name" value="FPG_CAT"/>
    <property type="match status" value="1"/>
</dbReference>
<dbReference type="InterPro" id="IPR010663">
    <property type="entry name" value="Znf_FPG/IleRS"/>
</dbReference>
<dbReference type="Pfam" id="PF06827">
    <property type="entry name" value="zf-FPG_IleRS"/>
    <property type="match status" value="1"/>
</dbReference>
<dbReference type="EC" id="4.2.99.18" evidence="15"/>
<dbReference type="STRING" id="1778264.PMARG_ME00211"/>
<dbReference type="GO" id="GO:0008270">
    <property type="term" value="F:zinc ion binding"/>
    <property type="evidence" value="ECO:0007669"/>
    <property type="project" value="UniProtKB-UniRule"/>
</dbReference>
<keyword evidence="5 15" id="KW-0227">DNA damage</keyword>
<keyword evidence="8 15" id="KW-0862">Zinc</keyword>
<accession>A0A143WQ88</accession>
<comment type="catalytic activity">
    <reaction evidence="1 15">
        <text>Hydrolysis of DNA containing ring-opened 7-methylguanine residues, releasing 2,6-diamino-4-hydroxy-5-(N-methyl)formamidopyrimidine.</text>
        <dbReference type="EC" id="3.2.2.23"/>
    </reaction>
</comment>
<feature type="active site" description="Proton donor; for delta-elimination activity" evidence="15">
    <location>
        <position position="259"/>
    </location>
</feature>
<reference evidence="19" key="1">
    <citation type="submission" date="2016-01" db="EMBL/GenBank/DDBJ databases">
        <authorList>
            <person name="Husnik F."/>
        </authorList>
    </citation>
    <scope>NUCLEOTIDE SEQUENCE [LARGE SCALE GENOMIC DNA]</scope>
</reference>
<evidence type="ECO:0000256" key="3">
    <source>
        <dbReference type="ARBA" id="ARBA00011245"/>
    </source>
</evidence>
<evidence type="ECO:0000256" key="7">
    <source>
        <dbReference type="ARBA" id="ARBA00022801"/>
    </source>
</evidence>
<dbReference type="EMBL" id="LN999831">
    <property type="protein sequence ID" value="CUX95905.1"/>
    <property type="molecule type" value="Genomic_DNA"/>
</dbReference>
<dbReference type="PANTHER" id="PTHR22993:SF9">
    <property type="entry name" value="FORMAMIDOPYRIMIDINE-DNA GLYCOSYLASE"/>
    <property type="match status" value="1"/>
</dbReference>
<feature type="binding site" evidence="15">
    <location>
        <position position="150"/>
    </location>
    <ligand>
        <name>DNA</name>
        <dbReference type="ChEBI" id="CHEBI:16991"/>
    </ligand>
</feature>
<evidence type="ECO:0000313" key="19">
    <source>
        <dbReference type="Proteomes" id="UP000095697"/>
    </source>
</evidence>
<dbReference type="OrthoDB" id="9800855at2"/>
<dbReference type="InterPro" id="IPR010979">
    <property type="entry name" value="Ribosomal_uS13-like_H2TH"/>
</dbReference>
<dbReference type="GO" id="GO:0140078">
    <property type="term" value="F:class I DNA-(apurinic or apyrimidinic site) endonuclease activity"/>
    <property type="evidence" value="ECO:0007669"/>
    <property type="project" value="UniProtKB-EC"/>
</dbReference>
<organism evidence="18 19">
    <name type="scientific">Candidatus Mikella endobia</name>
    <dbReference type="NCBI Taxonomy" id="1778264"/>
    <lineage>
        <taxon>Bacteria</taxon>
        <taxon>Pseudomonadati</taxon>
        <taxon>Pseudomonadota</taxon>
        <taxon>Gammaproteobacteria</taxon>
        <taxon>Enterobacterales</taxon>
        <taxon>Enterobacteriaceae</taxon>
        <taxon>Candidatus Mikella</taxon>
    </lineage>
</organism>
<dbReference type="SMART" id="SM01232">
    <property type="entry name" value="H2TH"/>
    <property type="match status" value="1"/>
</dbReference>
<comment type="catalytic activity">
    <reaction evidence="14 15">
        <text>2'-deoxyribonucleotide-(2'-deoxyribose 5'-phosphate)-2'-deoxyribonucleotide-DNA = a 3'-end 2'-deoxyribonucleotide-(2,3-dehydro-2,3-deoxyribose 5'-phosphate)-DNA + a 5'-end 5'-phospho-2'-deoxyribonucleoside-DNA + H(+)</text>
        <dbReference type="Rhea" id="RHEA:66592"/>
        <dbReference type="Rhea" id="RHEA-COMP:13180"/>
        <dbReference type="Rhea" id="RHEA-COMP:16897"/>
        <dbReference type="Rhea" id="RHEA-COMP:17067"/>
        <dbReference type="ChEBI" id="CHEBI:15378"/>
        <dbReference type="ChEBI" id="CHEBI:136412"/>
        <dbReference type="ChEBI" id="CHEBI:157695"/>
        <dbReference type="ChEBI" id="CHEBI:167181"/>
        <dbReference type="EC" id="4.2.99.18"/>
    </reaction>
</comment>
<dbReference type="InterPro" id="IPR020629">
    <property type="entry name" value="FPG_Glyclase"/>
</dbReference>
<dbReference type="FunFam" id="3.20.190.10:FF:000001">
    <property type="entry name" value="Formamidopyrimidine-DNA glycosylase"/>
    <property type="match status" value="1"/>
</dbReference>
<dbReference type="GO" id="GO:0003684">
    <property type="term" value="F:damaged DNA binding"/>
    <property type="evidence" value="ECO:0007669"/>
    <property type="project" value="InterPro"/>
</dbReference>
<name>A0A143WQ88_9ENTR</name>
<feature type="active site" description="Proton donor; for beta-elimination activity" evidence="15">
    <location>
        <position position="57"/>
    </location>
</feature>
<dbReference type="GO" id="GO:0006284">
    <property type="term" value="P:base-excision repair"/>
    <property type="evidence" value="ECO:0007669"/>
    <property type="project" value="InterPro"/>
</dbReference>
<keyword evidence="4 15" id="KW-0479">Metal-binding</keyword>
<proteinExistence type="inferred from homology"/>
<evidence type="ECO:0000256" key="11">
    <source>
        <dbReference type="ARBA" id="ARBA00023239"/>
    </source>
</evidence>
<dbReference type="HAMAP" id="MF_00103">
    <property type="entry name" value="Fapy_DNA_glycosyl"/>
    <property type="match status" value="1"/>
</dbReference>
<evidence type="ECO:0000256" key="5">
    <source>
        <dbReference type="ARBA" id="ARBA00022763"/>
    </source>
</evidence>
<evidence type="ECO:0000256" key="12">
    <source>
        <dbReference type="ARBA" id="ARBA00023268"/>
    </source>
</evidence>
<feature type="domain" description="FPG-type" evidence="16">
    <location>
        <begin position="235"/>
        <end position="269"/>
    </location>
</feature>
<evidence type="ECO:0000256" key="4">
    <source>
        <dbReference type="ARBA" id="ARBA00022723"/>
    </source>
</evidence>
<evidence type="ECO:0000256" key="10">
    <source>
        <dbReference type="ARBA" id="ARBA00023204"/>
    </source>
</evidence>
<dbReference type="CDD" id="cd08966">
    <property type="entry name" value="EcFpg-like_N"/>
    <property type="match status" value="1"/>
</dbReference>
<dbReference type="InterPro" id="IPR000214">
    <property type="entry name" value="Znf_DNA_glyclase/AP_lyase"/>
</dbReference>
<dbReference type="SUPFAM" id="SSF46946">
    <property type="entry name" value="S13-like H2TH domain"/>
    <property type="match status" value="1"/>
</dbReference>
<evidence type="ECO:0000256" key="15">
    <source>
        <dbReference type="HAMAP-Rule" id="MF_00103"/>
    </source>
</evidence>
<comment type="function">
    <text evidence="15">Involved in base excision repair of DNA damaged by oxidation or by mutagenic agents. Acts as DNA glycosylase that recognizes and removes damaged bases. Has a preference for oxidized purines, such as 7,8-dihydro-8-oxoguanine (8-oxoG). Has AP (apurinic/apyrimidinic) lyase activity and introduces nicks in the DNA strand. Cleaves the DNA backbone by beta-delta elimination to generate a single-strand break at the site of the removed base with both 3'- and 5'-phosphates.</text>
</comment>
<dbReference type="KEGG" id="cmik:PMARG_ME00211"/>
<dbReference type="SMART" id="SM00898">
    <property type="entry name" value="Fapy_DNA_glyco"/>
    <property type="match status" value="1"/>
</dbReference>
<dbReference type="PROSITE" id="PS01242">
    <property type="entry name" value="ZF_FPG_1"/>
    <property type="match status" value="1"/>
</dbReference>
<feature type="binding site" evidence="15">
    <location>
        <position position="109"/>
    </location>
    <ligand>
        <name>DNA</name>
        <dbReference type="ChEBI" id="CHEBI:16991"/>
    </ligand>
</feature>
<keyword evidence="10 15" id="KW-0234">DNA repair</keyword>
<dbReference type="Gene3D" id="3.20.190.10">
    <property type="entry name" value="MutM-like, N-terminal"/>
    <property type="match status" value="1"/>
</dbReference>
<keyword evidence="12 15" id="KW-0511">Multifunctional enzyme</keyword>
<feature type="active site" description="Proton donor" evidence="15">
    <location>
        <position position="3"/>
    </location>
</feature>
<dbReference type="NCBIfam" id="NF002211">
    <property type="entry name" value="PRK01103.1"/>
    <property type="match status" value="1"/>
</dbReference>
<sequence length="269" mass="30994">MPELPEVETCRRGIEPWLTRNIILRVEVHNARLRWPVDKEIILINNQPVLSVQRRAKYLLLELNDGWIIIHLGMSGCLRVMLSPQLPKKHDHIDIILNNGFMIRYTDPRRFGYWLWSDNLQTNRLLVHIGPEPLSDQFNNHWLYEKSRNKRIPIKPWLTDNKIVAGIGNIYASESLFLAGILPGRAASSLSEKDAETLVQSIKKLLLHSINNGGTTLKNFLQSNGNPGNFIHELQVYGRNNKPCKVCGTLIQTIKHKQRSTFFCPKCQH</sequence>
<keyword evidence="13 15" id="KW-0326">Glycosidase</keyword>
<dbReference type="Gene3D" id="1.10.8.50">
    <property type="match status" value="1"/>
</dbReference>
<dbReference type="RefSeq" id="WP_067569386.1">
    <property type="nucleotide sequence ID" value="NZ_LN999831.1"/>
</dbReference>
<dbReference type="FunFam" id="1.10.8.50:FF:000003">
    <property type="entry name" value="Formamidopyrimidine-DNA glycosylase"/>
    <property type="match status" value="1"/>
</dbReference>
<feature type="active site" description="Schiff-base intermediate with DNA" evidence="15">
    <location>
        <position position="2"/>
    </location>
</feature>
<comment type="similarity">
    <text evidence="2 15">Belongs to the FPG family.</text>
</comment>
<evidence type="ECO:0000259" key="16">
    <source>
        <dbReference type="PROSITE" id="PS51066"/>
    </source>
</evidence>